<dbReference type="PANTHER" id="PTHR10807">
    <property type="entry name" value="MYOTUBULARIN-RELATED"/>
    <property type="match status" value="1"/>
</dbReference>
<dbReference type="GO" id="GO:0010507">
    <property type="term" value="P:negative regulation of autophagy"/>
    <property type="evidence" value="ECO:0007669"/>
    <property type="project" value="TreeGrafter"/>
</dbReference>
<comment type="similarity">
    <text evidence="1">Belongs to the protein-tyrosine phosphatase family. Non-receptor class myotubularin subfamily.</text>
</comment>
<reference evidence="4" key="1">
    <citation type="submission" date="2021-05" db="EMBL/GenBank/DDBJ databases">
        <authorList>
            <person name="Alioto T."/>
            <person name="Alioto T."/>
            <person name="Gomez Garrido J."/>
        </authorList>
    </citation>
    <scope>NUCLEOTIDE SEQUENCE</scope>
</reference>
<dbReference type="SUPFAM" id="SSF50729">
    <property type="entry name" value="PH domain-like"/>
    <property type="match status" value="1"/>
</dbReference>
<dbReference type="Pfam" id="PF21098">
    <property type="entry name" value="PH-GRAM_MTMR6-like"/>
    <property type="match status" value="1"/>
</dbReference>
<dbReference type="GO" id="GO:0005737">
    <property type="term" value="C:cytoplasm"/>
    <property type="evidence" value="ECO:0007669"/>
    <property type="project" value="TreeGrafter"/>
</dbReference>
<organism evidence="4">
    <name type="scientific">Culex pipiens</name>
    <name type="common">House mosquito</name>
    <dbReference type="NCBI Taxonomy" id="7175"/>
    <lineage>
        <taxon>Eukaryota</taxon>
        <taxon>Metazoa</taxon>
        <taxon>Ecdysozoa</taxon>
        <taxon>Arthropoda</taxon>
        <taxon>Hexapoda</taxon>
        <taxon>Insecta</taxon>
        <taxon>Pterygota</taxon>
        <taxon>Neoptera</taxon>
        <taxon>Endopterygota</taxon>
        <taxon>Diptera</taxon>
        <taxon>Nematocera</taxon>
        <taxon>Culicoidea</taxon>
        <taxon>Culicidae</taxon>
        <taxon>Culicinae</taxon>
        <taxon>Culicini</taxon>
        <taxon>Culex</taxon>
        <taxon>Culex</taxon>
    </lineage>
</organism>
<dbReference type="PANTHER" id="PTHR10807:SF73">
    <property type="entry name" value="LD06050P"/>
    <property type="match status" value="1"/>
</dbReference>
<evidence type="ECO:0000259" key="3">
    <source>
        <dbReference type="PROSITE" id="PS51339"/>
    </source>
</evidence>
<evidence type="ECO:0000256" key="2">
    <source>
        <dbReference type="SAM" id="Coils"/>
    </source>
</evidence>
<accession>A0A8D8CPZ8</accession>
<dbReference type="SUPFAM" id="SSF52799">
    <property type="entry name" value="(Phosphotyrosine protein) phosphatases II"/>
    <property type="match status" value="1"/>
</dbReference>
<protein>
    <submittedName>
        <fullName evidence="4">Myotubularin-related protein 9</fullName>
    </submittedName>
</protein>
<dbReference type="AlphaFoldDB" id="A0A8D8CPZ8"/>
<dbReference type="EMBL" id="HBUE01355055">
    <property type="protein sequence ID" value="CAG6605131.1"/>
    <property type="molecule type" value="Transcribed_RNA"/>
</dbReference>
<dbReference type="InterPro" id="IPR048994">
    <property type="entry name" value="PH-GRAM_MTMR6-9"/>
</dbReference>
<dbReference type="GO" id="GO:0019903">
    <property type="term" value="F:protein phosphatase binding"/>
    <property type="evidence" value="ECO:0007669"/>
    <property type="project" value="TreeGrafter"/>
</dbReference>
<feature type="domain" description="Myotubularin phosphatase" evidence="3">
    <location>
        <begin position="129"/>
        <end position="502"/>
    </location>
</feature>
<dbReference type="PROSITE" id="PS51339">
    <property type="entry name" value="PPASE_MYOTUBULARIN"/>
    <property type="match status" value="1"/>
</dbReference>
<keyword evidence="2" id="KW-0175">Coiled coil</keyword>
<sequence length="575" mass="65476">MEFAELIRTPKLDGVQLYEQLKRESIDGTLCITGHHLILSTRREGARELWLLHQNVDIVERKPYINNNVLEGGTIILKCKDLRIIQLRINSPQEYFNVSNSIEQLSNLEEVKKLYPFFYIPMYNVIEDGHTEYSLESEFAKLLATDEWRLTGANADFRLCPSYGPRLIVPRAVSDDQLAQSAAFRDGGRFPVLAYRHTNGAVLFRCAQPLAGPGVKRCRADEAILNAVVEVGGKKGCIFDTWGKGKGSNTEIEPHYPQWRILSRPVGAGWSSVGALLDSFSKLMDACNDVGTSSDRWLGRLEGCGWLSYVLNAMNVSCVVAQCLALEGVPVVVHGGKGMDTPLIVTSVAQIILNPDCRTIKGLQALIEREWLQAGYPFSTRHKHSCYTPPNQRQKSSSATFLLFLDCVYQLFHQFPCSFEFDSRYLLMLFEHSYSSQYGTFLGDCERERKELKVRERTTSLWSHINRPQIIDTLLNPMYVPNVTVLWPSVAPLSIVLWADMYTRWVVDQSQATQSRARMQAIITEEKELEKKVRRLRRELAELQREYQRLRLEEALLDEGELTDEDVEDDALDPD</sequence>
<dbReference type="CDD" id="cd13211">
    <property type="entry name" value="PH-GRAM_MTMR9"/>
    <property type="match status" value="1"/>
</dbReference>
<dbReference type="InterPro" id="IPR030564">
    <property type="entry name" value="Myotubularin"/>
</dbReference>
<dbReference type="Gene3D" id="2.30.29.30">
    <property type="entry name" value="Pleckstrin-homology domain (PH domain)/Phosphotyrosine-binding domain (PTB)"/>
    <property type="match status" value="1"/>
</dbReference>
<dbReference type="CDD" id="cd14686">
    <property type="entry name" value="bZIP"/>
    <property type="match status" value="1"/>
</dbReference>
<dbReference type="InterPro" id="IPR010569">
    <property type="entry name" value="Myotubularin-like_Pase_dom"/>
</dbReference>
<proteinExistence type="inferred from homology"/>
<evidence type="ECO:0000313" key="4">
    <source>
        <dbReference type="EMBL" id="CAG6497693.1"/>
    </source>
</evidence>
<name>A0A8D8CPZ8_CULPI</name>
<dbReference type="EMBL" id="HBUE01247867">
    <property type="protein sequence ID" value="CAG6552796.1"/>
    <property type="molecule type" value="Transcribed_RNA"/>
</dbReference>
<dbReference type="InterPro" id="IPR029021">
    <property type="entry name" value="Prot-tyrosine_phosphatase-like"/>
</dbReference>
<dbReference type="Pfam" id="PF06602">
    <property type="entry name" value="Myotub-related"/>
    <property type="match status" value="1"/>
</dbReference>
<feature type="coiled-coil region" evidence="2">
    <location>
        <begin position="519"/>
        <end position="560"/>
    </location>
</feature>
<dbReference type="GO" id="GO:0046856">
    <property type="term" value="P:phosphatidylinositol dephosphorylation"/>
    <property type="evidence" value="ECO:0007669"/>
    <property type="project" value="TreeGrafter"/>
</dbReference>
<dbReference type="EMBL" id="HBUE01133820">
    <property type="protein sequence ID" value="CAG6497693.1"/>
    <property type="molecule type" value="Transcribed_RNA"/>
</dbReference>
<evidence type="ECO:0000256" key="1">
    <source>
        <dbReference type="ARBA" id="ARBA00007471"/>
    </source>
</evidence>
<dbReference type="InterPro" id="IPR011993">
    <property type="entry name" value="PH-like_dom_sf"/>
</dbReference>